<dbReference type="PANTHER" id="PTHR28047">
    <property type="entry name" value="PROTEIN DCG1"/>
    <property type="match status" value="1"/>
</dbReference>
<dbReference type="InterPro" id="IPR052186">
    <property type="entry name" value="Hydantoin_racemase-like"/>
</dbReference>
<evidence type="ECO:0000313" key="3">
    <source>
        <dbReference type="Proteomes" id="UP000228948"/>
    </source>
</evidence>
<dbReference type="KEGG" id="rbg:BG454_18325"/>
<dbReference type="STRING" id="441209.GCA_001870665_03327"/>
<sequence>MHVTLLNPNTNPDTTSDMVAIAREACPEFRVTGLTAHFGASLITTEAELAESARAVEALAPQISDSAAVIVAAFGDPALEKLRNMVACPVIGIAEAAMSEAATGGRRFAVVTTTPDLSRRIAERASDYGHARFAGTWVTPGDPVVVMSNQDNLIRALGTTCLRAVAEGRAEAIIIGGGPLARAARALTRTIDVPLIEPVPEAMRRARQQIMAGQI</sequence>
<name>A0A2K8KDJ0_9RHOB</name>
<dbReference type="Pfam" id="PF01177">
    <property type="entry name" value="Asp_Glu_race"/>
    <property type="match status" value="1"/>
</dbReference>
<dbReference type="PANTHER" id="PTHR28047:SF5">
    <property type="entry name" value="PROTEIN DCG1"/>
    <property type="match status" value="1"/>
</dbReference>
<evidence type="ECO:0000313" key="2">
    <source>
        <dbReference type="EMBL" id="ATX67527.1"/>
    </source>
</evidence>
<dbReference type="AlphaFoldDB" id="A0A2K8KDJ0"/>
<dbReference type="EMBL" id="CP024899">
    <property type="protein sequence ID" value="ATX67527.1"/>
    <property type="molecule type" value="Genomic_DNA"/>
</dbReference>
<evidence type="ECO:0000256" key="1">
    <source>
        <dbReference type="ARBA" id="ARBA00038414"/>
    </source>
</evidence>
<dbReference type="Proteomes" id="UP000228948">
    <property type="component" value="Chromosome"/>
</dbReference>
<gene>
    <name evidence="2" type="ORF">BG454_18325</name>
</gene>
<dbReference type="Gene3D" id="3.40.50.12500">
    <property type="match status" value="1"/>
</dbReference>
<dbReference type="OrthoDB" id="7774147at2"/>
<protein>
    <submittedName>
        <fullName evidence="2">Hydrogenase expression protein HupH</fullName>
    </submittedName>
</protein>
<dbReference type="InterPro" id="IPR015942">
    <property type="entry name" value="Asp/Glu/hydantoin_racemase"/>
</dbReference>
<dbReference type="InterPro" id="IPR053714">
    <property type="entry name" value="Iso_Racemase_Enz_sf"/>
</dbReference>
<dbReference type="GO" id="GO:0047661">
    <property type="term" value="F:amino-acid racemase activity"/>
    <property type="evidence" value="ECO:0007669"/>
    <property type="project" value="InterPro"/>
</dbReference>
<keyword evidence="3" id="KW-1185">Reference proteome</keyword>
<organism evidence="2 3">
    <name type="scientific">Roseinatronobacter bogoriensis subsp. barguzinensis</name>
    <dbReference type="NCBI Taxonomy" id="441209"/>
    <lineage>
        <taxon>Bacteria</taxon>
        <taxon>Pseudomonadati</taxon>
        <taxon>Pseudomonadota</taxon>
        <taxon>Alphaproteobacteria</taxon>
        <taxon>Rhodobacterales</taxon>
        <taxon>Paracoccaceae</taxon>
        <taxon>Roseinatronobacter</taxon>
    </lineage>
</organism>
<comment type="similarity">
    <text evidence="1">Belongs to the HyuE racemase family.</text>
</comment>
<accession>A0A2K8KDJ0</accession>
<reference evidence="2 3" key="1">
    <citation type="submission" date="2017-11" db="EMBL/GenBank/DDBJ databases">
        <title>Revised Sequence and Annotation of the Rhodobaca barguzinensis strain alga05 Genome.</title>
        <authorList>
            <person name="Kopejtka K."/>
            <person name="Tomasch J.M."/>
            <person name="Bunk B."/>
            <person name="Koblizek M."/>
        </authorList>
    </citation>
    <scope>NUCLEOTIDE SEQUENCE [LARGE SCALE GENOMIC DNA]</scope>
    <source>
        <strain evidence="3">alga05</strain>
    </source>
</reference>
<dbReference type="RefSeq" id="WP_071479105.1">
    <property type="nucleotide sequence ID" value="NZ_CP024899.1"/>
</dbReference>
<proteinExistence type="inferred from homology"/>